<gene>
    <name evidence="1" type="ORF">DUI87_33358</name>
</gene>
<reference evidence="1 2" key="1">
    <citation type="submission" date="2018-07" db="EMBL/GenBank/DDBJ databases">
        <title>A high quality draft genome assembly of the barn swallow (H. rustica rustica).</title>
        <authorList>
            <person name="Formenti G."/>
            <person name="Chiara M."/>
            <person name="Poveda L."/>
            <person name="Francoijs K.-J."/>
            <person name="Bonisoli-Alquati A."/>
            <person name="Canova L."/>
            <person name="Gianfranceschi L."/>
            <person name="Horner D.S."/>
            <person name="Saino N."/>
        </authorList>
    </citation>
    <scope>NUCLEOTIDE SEQUENCE [LARGE SCALE GENOMIC DNA]</scope>
    <source>
        <strain evidence="1">Chelidonia</strain>
        <tissue evidence="1">Blood</tissue>
    </source>
</reference>
<keyword evidence="2" id="KW-1185">Reference proteome</keyword>
<sequence>MDWEEHSHQDRECWIRIWNCGIQGWIGKSIPSRTGSAGSGFWNSGMDWEEHSRQDRECWIRILEFWDFGIDWEEHSQQDRECWIRIWNSGILGFWDGLGRAFPAGQGVLDQDSGILGWIGKSIPGRTGSAGSGFWDGLGWIGKSIPGRTGECWIRILGFWDSGILGWIGKSIPGRTGSAGSGFRILGFWDGLGRAFLAGQGVLDQDSGMDWEEHSHQDRECWIRILGFWDGLGGAIPSGQGVLDQDSGILGWIGKSIPAGQGVLDRDLGFWNGLGRAFPVGIQVWDPQDKRDMELLEQILEGWEDEEGTQDMEFLEQVRRRNQDDPRLEKFGIVQPGEGKNLG</sequence>
<comment type="caution">
    <text evidence="1">The sequence shown here is derived from an EMBL/GenBank/DDBJ whole genome shotgun (WGS) entry which is preliminary data.</text>
</comment>
<dbReference type="Proteomes" id="UP000269221">
    <property type="component" value="Unassembled WGS sequence"/>
</dbReference>
<dbReference type="OrthoDB" id="10070220at2759"/>
<dbReference type="AlphaFoldDB" id="A0A3M0IP68"/>
<evidence type="ECO:0000313" key="1">
    <source>
        <dbReference type="EMBL" id="RMB90222.1"/>
    </source>
</evidence>
<evidence type="ECO:0000313" key="2">
    <source>
        <dbReference type="Proteomes" id="UP000269221"/>
    </source>
</evidence>
<name>A0A3M0IP68_HIRRU</name>
<protein>
    <submittedName>
        <fullName evidence="1">Uncharacterized protein</fullName>
    </submittedName>
</protein>
<dbReference type="EMBL" id="QRBI01000253">
    <property type="protein sequence ID" value="RMB90222.1"/>
    <property type="molecule type" value="Genomic_DNA"/>
</dbReference>
<organism evidence="1 2">
    <name type="scientific">Hirundo rustica rustica</name>
    <dbReference type="NCBI Taxonomy" id="333673"/>
    <lineage>
        <taxon>Eukaryota</taxon>
        <taxon>Metazoa</taxon>
        <taxon>Chordata</taxon>
        <taxon>Craniata</taxon>
        <taxon>Vertebrata</taxon>
        <taxon>Euteleostomi</taxon>
        <taxon>Archelosauria</taxon>
        <taxon>Archosauria</taxon>
        <taxon>Dinosauria</taxon>
        <taxon>Saurischia</taxon>
        <taxon>Theropoda</taxon>
        <taxon>Coelurosauria</taxon>
        <taxon>Aves</taxon>
        <taxon>Neognathae</taxon>
        <taxon>Neoaves</taxon>
        <taxon>Telluraves</taxon>
        <taxon>Australaves</taxon>
        <taxon>Passeriformes</taxon>
        <taxon>Sylvioidea</taxon>
        <taxon>Hirundinidae</taxon>
        <taxon>Hirundo</taxon>
    </lineage>
</organism>
<accession>A0A3M0IP68</accession>
<proteinExistence type="predicted"/>